<comment type="function">
    <text evidence="1">Core subunit of the mitochondrial membrane respiratory chain NADH dehydrogenase (Complex I) which catalyzes electron transfer from NADH through the respiratory chain, using ubiquinone as an electron acceptor. Essential for the catalytic activity and assembly of complex I.</text>
</comment>
<keyword evidence="1" id="KW-1133">Transmembrane helix</keyword>
<keyword evidence="1" id="KW-0830">Ubiquinone</keyword>
<keyword evidence="1" id="KW-0520">NAD</keyword>
<dbReference type="GO" id="GO:0008137">
    <property type="term" value="F:NADH dehydrogenase (ubiquinone) activity"/>
    <property type="evidence" value="ECO:0007669"/>
    <property type="project" value="UniProtKB-UniRule"/>
</dbReference>
<dbReference type="InterPro" id="IPR001457">
    <property type="entry name" value="NADH_UbQ/plastoQ_OxRdtase_su6"/>
</dbReference>
<dbReference type="InterPro" id="IPR042106">
    <property type="entry name" value="Nuo/plastoQ_OxRdtase_6_NuoJ"/>
</dbReference>
<feature type="transmembrane region" description="Helical" evidence="1">
    <location>
        <begin position="95"/>
        <end position="115"/>
    </location>
</feature>
<keyword evidence="1" id="KW-0249">Electron transport</keyword>
<evidence type="ECO:0000256" key="1">
    <source>
        <dbReference type="RuleBase" id="RU004430"/>
    </source>
</evidence>
<dbReference type="EMBL" id="MK714018">
    <property type="protein sequence ID" value="UFQ87264.1"/>
    <property type="molecule type" value="Genomic_DNA"/>
</dbReference>
<proteinExistence type="inferred from homology"/>
<dbReference type="PANTHER" id="PTHR33269:SF17">
    <property type="entry name" value="NADH-UBIQUINONE OXIDOREDUCTASE CHAIN 6"/>
    <property type="match status" value="1"/>
</dbReference>
<keyword evidence="1" id="KW-0812">Transmembrane</keyword>
<keyword evidence="1" id="KW-0679">Respiratory chain</keyword>
<feature type="transmembrane region" description="Helical" evidence="1">
    <location>
        <begin position="192"/>
        <end position="212"/>
    </location>
</feature>
<feature type="transmembrane region" description="Helical" evidence="1">
    <location>
        <begin position="56"/>
        <end position="75"/>
    </location>
</feature>
<sequence length="220" mass="23835">MNNFLLDFLALGAILSGILVITSKNPVISVLFLISVFVNVAGYLVLLGVGFIGISYLIVYVGAIAILFLFVVMMLNLQLTELSAVGTEYTQNLPLGTIIGSLFLFELVSIVPGFAPEFEKATFSINTLTNLLPQAELGVLNWFNSVFLGVESSQYSSISEVHYTFTNTAADTQFANFLQIQSIGYSIYTTGALWLIVASVILLLAMVGPITLSMNKTYTS</sequence>
<feature type="transmembrane region" description="Helical" evidence="1">
    <location>
        <begin position="30"/>
        <end position="49"/>
    </location>
</feature>
<keyword evidence="1" id="KW-0472">Membrane</keyword>
<comment type="catalytic activity">
    <reaction evidence="1">
        <text>a ubiquinone + NADH + 5 H(+)(in) = a ubiquinol + NAD(+) + 4 H(+)(out)</text>
        <dbReference type="Rhea" id="RHEA:29091"/>
        <dbReference type="Rhea" id="RHEA-COMP:9565"/>
        <dbReference type="Rhea" id="RHEA-COMP:9566"/>
        <dbReference type="ChEBI" id="CHEBI:15378"/>
        <dbReference type="ChEBI" id="CHEBI:16389"/>
        <dbReference type="ChEBI" id="CHEBI:17976"/>
        <dbReference type="ChEBI" id="CHEBI:57540"/>
        <dbReference type="ChEBI" id="CHEBI:57945"/>
        <dbReference type="EC" id="7.1.1.2"/>
    </reaction>
</comment>
<dbReference type="Pfam" id="PF00499">
    <property type="entry name" value="Oxidored_q3"/>
    <property type="match status" value="1"/>
</dbReference>
<evidence type="ECO:0000313" key="2">
    <source>
        <dbReference type="EMBL" id="UFQ87264.1"/>
    </source>
</evidence>
<dbReference type="GO" id="GO:0031966">
    <property type="term" value="C:mitochondrial membrane"/>
    <property type="evidence" value="ECO:0007669"/>
    <property type="project" value="UniProtKB-SubCell"/>
</dbReference>
<dbReference type="EC" id="7.1.1.2" evidence="1"/>
<protein>
    <recommendedName>
        <fullName evidence="1">NADH-ubiquinone oxidoreductase chain 6</fullName>
        <ecNumber evidence="1">7.1.1.2</ecNumber>
    </recommendedName>
</protein>
<organism evidence="2">
    <name type="scientific">Pseudozyma sp</name>
    <dbReference type="NCBI Taxonomy" id="1902915"/>
    <lineage>
        <taxon>Eukaryota</taxon>
        <taxon>Fungi</taxon>
        <taxon>Dikarya</taxon>
        <taxon>Basidiomycota</taxon>
        <taxon>Ustilaginomycotina</taxon>
        <taxon>Ustilaginomycetes</taxon>
        <taxon>Ustilaginales</taxon>
        <taxon>Ustilaginaceae</taxon>
        <taxon>Pseudozyma</taxon>
    </lineage>
</organism>
<dbReference type="Gene3D" id="1.20.120.1200">
    <property type="entry name" value="NADH-ubiquinone/plastoquinone oxidoreductase chain 6, subunit NuoJ"/>
    <property type="match status" value="1"/>
</dbReference>
<dbReference type="AlphaFoldDB" id="A0A8K1SW21"/>
<comment type="subcellular location">
    <subcellularLocation>
        <location evidence="1">Mitochondrion membrane</location>
        <topology evidence="1">Multi-pass membrane protein</topology>
    </subcellularLocation>
</comment>
<geneLocation type="mitochondrion" evidence="2"/>
<keyword evidence="1" id="KW-1278">Translocase</keyword>
<name>A0A8K1SW21_9BASI</name>
<comment type="similarity">
    <text evidence="1">Belongs to the complex I subunit 6 family.</text>
</comment>
<reference evidence="2" key="1">
    <citation type="submission" date="2019-03" db="EMBL/GenBank/DDBJ databases">
        <title>Complete Mitochondrial Genome of Pseudozyma sp. JCC207.</title>
        <authorList>
            <person name="Han J."/>
            <person name="An Y."/>
        </authorList>
    </citation>
    <scope>NUCLEOTIDE SEQUENCE</scope>
</reference>
<keyword evidence="1 2" id="KW-0496">Mitochondrion</keyword>
<accession>A0A8K1SW21</accession>
<keyword evidence="1" id="KW-0813">Transport</keyword>
<gene>
    <name evidence="2" type="primary">nad6</name>
</gene>
<dbReference type="PANTHER" id="PTHR33269">
    <property type="entry name" value="NADH-UBIQUINONE OXIDOREDUCTASE CHAIN 6"/>
    <property type="match status" value="1"/>
</dbReference>